<gene>
    <name evidence="3" type="ORF">METZ01_LOCUS132010</name>
</gene>
<protein>
    <recommendedName>
        <fullName evidence="2">DUF5916 domain-containing protein</fullName>
    </recommendedName>
</protein>
<dbReference type="Gene3D" id="2.60.40.1190">
    <property type="match status" value="1"/>
</dbReference>
<feature type="region of interest" description="Disordered" evidence="1">
    <location>
        <begin position="141"/>
        <end position="161"/>
    </location>
</feature>
<evidence type="ECO:0000256" key="1">
    <source>
        <dbReference type="SAM" id="MobiDB-lite"/>
    </source>
</evidence>
<sequence>MLDTRWIVPIAILTTGGGLEAQQVPNAIAFQVSLAPTVDGRLDDGAWADAEVLTDFVQREPIDGQPVSEQTEVRIVYDDEALYIGAWMLDSDPTGLVVGQTLRDASLADTDAFVAVIDTYLDRQNGFVFGTTPAGIEYDGQVSNEGQGGGGGGSARQQRGSGGGFNLNWDGSWQVATSTDEFGWYAEMRIPFSTLRYRGGGEQTWGINFGRVIRRKNERAMWAPIPRQFNLYRVSLAGTLELRAPTRRIVSVSPYVLGDAFKDYTATPPTTASGTRMGADAKLGITQSLTLDLTANTDFAQVEVDDQQVNLTRFSLFFPEKRAFFLENAGTFSVGSGRSAELFFSRRIGLSSGREVPIQAGARLSGKVGNLQVGVLNIQTDDLSVLDLGTGLPEKLAPTNNFGVVRLYQELGNRTQIGGILVSRINTSATEDYNITYGLDGRLGIGQALTLEGWLGLTTTPQPAGVPDPRTGFNNGEYGINGSSSYVTRNWQISAGYRQIGSDFNPEVGFLNRRKYRHVNARVLRHLRTEGVPWFREFRPHISWNQFWSLDGFSESYEVHVDNHFVFENGAFFQLPGFNFTGEGLEEPFRIRPGIVIPAGSYDNYDWQFRAYTNRGAPLSISGGWAWGGFFSGTRFGPNATVQYRFEDHLTASLNASYFDVRLDEGSFQTYVIALNASYSFTPRLYLQANVQYSDDTENLGTNIRLGWLETAGTGLFIVYNDTEHLGKFARTGILAGPRQRQLVIKYSRLFDLTR</sequence>
<name>A0A381YQ50_9ZZZZ</name>
<dbReference type="Pfam" id="PF19313">
    <property type="entry name" value="DUF5916"/>
    <property type="match status" value="1"/>
</dbReference>
<accession>A0A381YQ50</accession>
<feature type="domain" description="DUF5916" evidence="2">
    <location>
        <begin position="251"/>
        <end position="659"/>
    </location>
</feature>
<evidence type="ECO:0000259" key="2">
    <source>
        <dbReference type="Pfam" id="PF19313"/>
    </source>
</evidence>
<dbReference type="SUPFAM" id="SSF49344">
    <property type="entry name" value="CBD9-like"/>
    <property type="match status" value="1"/>
</dbReference>
<organism evidence="3">
    <name type="scientific">marine metagenome</name>
    <dbReference type="NCBI Taxonomy" id="408172"/>
    <lineage>
        <taxon>unclassified sequences</taxon>
        <taxon>metagenomes</taxon>
        <taxon>ecological metagenomes</taxon>
    </lineage>
</organism>
<evidence type="ECO:0000313" key="3">
    <source>
        <dbReference type="EMBL" id="SVA79156.1"/>
    </source>
</evidence>
<dbReference type="InterPro" id="IPR045670">
    <property type="entry name" value="DUF5916"/>
</dbReference>
<dbReference type="EMBL" id="UINC01018782">
    <property type="protein sequence ID" value="SVA79156.1"/>
    <property type="molecule type" value="Genomic_DNA"/>
</dbReference>
<dbReference type="CDD" id="cd09618">
    <property type="entry name" value="CBM9_like_2"/>
    <property type="match status" value="1"/>
</dbReference>
<dbReference type="AlphaFoldDB" id="A0A381YQ50"/>
<proteinExistence type="predicted"/>
<feature type="compositionally biased region" description="Gly residues" evidence="1">
    <location>
        <begin position="146"/>
        <end position="161"/>
    </location>
</feature>
<reference evidence="3" key="1">
    <citation type="submission" date="2018-05" db="EMBL/GenBank/DDBJ databases">
        <authorList>
            <person name="Lanie J.A."/>
            <person name="Ng W.-L."/>
            <person name="Kazmierczak K.M."/>
            <person name="Andrzejewski T.M."/>
            <person name="Davidsen T.M."/>
            <person name="Wayne K.J."/>
            <person name="Tettelin H."/>
            <person name="Glass J.I."/>
            <person name="Rusch D."/>
            <person name="Podicherti R."/>
            <person name="Tsui H.-C.T."/>
            <person name="Winkler M.E."/>
        </authorList>
    </citation>
    <scope>NUCLEOTIDE SEQUENCE</scope>
</reference>